<feature type="compositionally biased region" description="Polar residues" evidence="3">
    <location>
        <begin position="1309"/>
        <end position="1319"/>
    </location>
</feature>
<dbReference type="GO" id="GO:0051301">
    <property type="term" value="P:cell division"/>
    <property type="evidence" value="ECO:0007669"/>
    <property type="project" value="UniProtKB-KW"/>
</dbReference>
<feature type="compositionally biased region" description="Polar residues" evidence="3">
    <location>
        <begin position="1335"/>
        <end position="1345"/>
    </location>
</feature>
<feature type="compositionally biased region" description="Polar residues" evidence="3">
    <location>
        <begin position="1216"/>
        <end position="1234"/>
    </location>
</feature>
<dbReference type="PROSITE" id="PS50003">
    <property type="entry name" value="PH_DOMAIN"/>
    <property type="match status" value="1"/>
</dbReference>
<feature type="compositionally biased region" description="Polar residues" evidence="3">
    <location>
        <begin position="160"/>
        <end position="169"/>
    </location>
</feature>
<feature type="compositionally biased region" description="Low complexity" evidence="3">
    <location>
        <begin position="1871"/>
        <end position="1887"/>
    </location>
</feature>
<dbReference type="PANTHER" id="PTHR36100:SF1">
    <property type="entry name" value="BUD SITE SELECTION PROTEIN 4"/>
    <property type="match status" value="1"/>
</dbReference>
<sequence length="1997" mass="216858">MSNTLQTGTSPLRIQKSSSRSPSPQKDAPLPSMHPPIPYTLKTRKTSNSSSIRDSVRRTSSSYSAMRTNSLVKNSPFLNGSEPIGPTHRPAPSGFNVYRNGPAPASARSSLHISMPSSSEETAERTPSLSGARPSSKIPAPSRNSSTSSHSMAAVPLSSDEGSTSSNAYRSGYRRRQSKGLAALNETERVSKSPFVSPITERTERDTPITPGFREFRGTPSPTMGERESDWEEVGNPSPELPPSTQVEPMPELPELPSYEQPPEPIPIPLPEPIPMLEPTPEPVPDLERTPTPPPPTPPPKSDSKPSLSTRLAAVAARAKSPPPSTPARSTVAEPPTPDISMSTPPTIHTFPLELPETPGSESVYRTPLSPSQALPDAESTPVKADTSASSLIIHTDIPADMTTSEVNTPTSPSKSPRRSSANAPSPTRSSLVSKRLLGPRSSPSPRTSLVSTGTDTSGVSRTSSGRLISRRGSTVARKNSRIARKASAGKYVSLARRSSRRARKKVTFDERCDVLEYDTTVGIDGEVWSDENEEDGEWETEDADGKTQEVKKEGSRFTSVSPPPPDSKRHATPPGDSPHSQRFESPPIDPRRFPSPPMMPMWNNPVAWMNMNPMMVGMPYGMPGMNPGMMPPSGSMPNMSNLPTPPIPGSAMPSSSSMPSMPSSSSNKYANLGMGAPDDSQDYGFGRQAGMRHGSGSSVRRDSDIGMGGKRDSTGRRDSNAGVPTRQDSNTNASIAGHRDSLTGLASRRDSNASVVSARRDSNSSMSKYGPNASTSRIPARSSLLRNSLTGVGARPASGPGVGARPRVPGRTAGEGSRDSYSRLGPDEDKVDSAVKPIGKDSISKGTRKAVNYDHTPGVSLLRSMSGSLSGRASGSSNLGDVDSFGSLARTPDLGSYGARGEKLVIVNPEAEDDEDDKPLMTEEQQRAREDEKDRARGEEEHTRQPEHTRSLSGVVVQQLGGGVVVHHTGGRGGPGVVVHHSGNGMVEGVYSNRASVAASVGESPIDSVTVHHSGHSAVQVYDERSPEMSAGDISLATGMSFASLVSFDSIISRSGRIDESAFGEQSRIDEEDEEEEDSEMVGGKILNGLDVSEEIVIKTEEVSIDLGADPHAEEEFKPPGPEPKPSHSIEVRPELKPSPSPEPRIKSSRSPSTSPVKRAEGLPIPPTHSLRHLSPGAGPRHIEPQFTGGSVNGRSPRISRDDVLRKLMDRRSAGSVTPTGRGSPRASGQASPRSGDVSPTKEIRRGPRMSGARMEIERLMAGVERGFADNSGEGSSLGFNLDESPSGETETETEEAVTPPPGRSYASRPSTQRSSVQEPPKRISMLDPGRASTIMNEPNSRPNSYMSVSSSASSKPEMSGRERIKAHEEMILQKRRELRGGPSRVNRRRSKSTSETRPAFNLEEQPILDVPVDSEELALEESFNLHLRKIYDQDEERTYHLREPSRTIRADDKVAHHRHAGDVDSGKAWRTVRRPSDMNEYAKEIQEIRAQAGSTKAHGKVFVKVRCLQKLCIPIPQQPTFFTCTLNNGIHFVTTPECPLEPNALIDQEFELIEHGKLAFSLTIKVRKDPHIIDQIRHMAAPSPQQFMPAPPPRPSGLRGLFSSTPKKHPKQALLRRPTPVMEDHLVRYMKADGSIGRAYINFKDIVKRCDTRLFETSYPLVGEWSEDSVRGGAVGVPGSMMSMQPSQRPIGELVLHIFRLPPLPGVPPETLPQSLEECHRGLSAVAWHKKIYYQGLLTQNGGDITSWRRRQFRIIGSNLIAYNDVTGKAIATISLKQALAVEDDQNPLPPGTVPGSRGRDESDAYFSDNRCFRLLFGDDEDIAFYADSDEEKVEWLRILRALVGNIPPHPLWAELVWQRHEQAAAAQALAQQQAQQAQHAQEQQEQQEEETEAQSQPQPQSQPPQPSAHQAYAQPMQQSPQRQMQSPRAPVQHPPAQYGQGYKNQPPIPQMWQPRAHSLSPSPTQRGRNPPPPPGKAMPPPPAPLPVPRPQAWR</sequence>
<feature type="compositionally biased region" description="Polar residues" evidence="3">
    <location>
        <begin position="46"/>
        <end position="78"/>
    </location>
</feature>
<gene>
    <name evidence="5" type="ORF">RDB_LOCUS37177</name>
</gene>
<keyword evidence="2" id="KW-0131">Cell cycle</keyword>
<dbReference type="Pfam" id="PF00169">
    <property type="entry name" value="PH"/>
    <property type="match status" value="1"/>
</dbReference>
<evidence type="ECO:0000313" key="5">
    <source>
        <dbReference type="EMBL" id="CAE6384495.1"/>
    </source>
</evidence>
<dbReference type="InterPro" id="IPR052007">
    <property type="entry name" value="Bud4"/>
</dbReference>
<dbReference type="SUPFAM" id="SSF50729">
    <property type="entry name" value="PH domain-like"/>
    <property type="match status" value="1"/>
</dbReference>
<feature type="compositionally biased region" description="Acidic residues" evidence="3">
    <location>
        <begin position="1071"/>
        <end position="1081"/>
    </location>
</feature>
<dbReference type="GO" id="GO:0005525">
    <property type="term" value="F:GTP binding"/>
    <property type="evidence" value="ECO:0007669"/>
    <property type="project" value="TreeGrafter"/>
</dbReference>
<evidence type="ECO:0000256" key="3">
    <source>
        <dbReference type="SAM" id="MobiDB-lite"/>
    </source>
</evidence>
<feature type="compositionally biased region" description="Pro residues" evidence="3">
    <location>
        <begin position="291"/>
        <end position="301"/>
    </location>
</feature>
<protein>
    <recommendedName>
        <fullName evidence="4">PH domain-containing protein</fullName>
    </recommendedName>
</protein>
<feature type="region of interest" description="Disordered" evidence="3">
    <location>
        <begin position="1379"/>
        <end position="1400"/>
    </location>
</feature>
<evidence type="ECO:0000259" key="4">
    <source>
        <dbReference type="PROSITE" id="PS50003"/>
    </source>
</evidence>
<organism evidence="5 6">
    <name type="scientific">Rhizoctonia solani</name>
    <dbReference type="NCBI Taxonomy" id="456999"/>
    <lineage>
        <taxon>Eukaryota</taxon>
        <taxon>Fungi</taxon>
        <taxon>Dikarya</taxon>
        <taxon>Basidiomycota</taxon>
        <taxon>Agaricomycotina</taxon>
        <taxon>Agaricomycetes</taxon>
        <taxon>Cantharellales</taxon>
        <taxon>Ceratobasidiaceae</taxon>
        <taxon>Rhizoctonia</taxon>
    </lineage>
</organism>
<dbReference type="Gene3D" id="2.30.29.30">
    <property type="entry name" value="Pleckstrin-homology domain (PH domain)/Phosphotyrosine-binding domain (PTB)"/>
    <property type="match status" value="1"/>
</dbReference>
<comment type="caution">
    <text evidence="5">The sequence shown here is derived from an EMBL/GenBank/DDBJ whole genome shotgun (WGS) entry which is preliminary data.</text>
</comment>
<feature type="region of interest" description="Disordered" evidence="3">
    <location>
        <begin position="865"/>
        <end position="952"/>
    </location>
</feature>
<feature type="compositionally biased region" description="Basic and acidic residues" evidence="3">
    <location>
        <begin position="1110"/>
        <end position="1119"/>
    </location>
</feature>
<feature type="region of interest" description="Disordered" evidence="3">
    <location>
        <begin position="634"/>
        <end position="853"/>
    </location>
</feature>
<feature type="compositionally biased region" description="Low complexity" evidence="3">
    <location>
        <begin position="1346"/>
        <end position="1359"/>
    </location>
</feature>
<evidence type="ECO:0000256" key="1">
    <source>
        <dbReference type="ARBA" id="ARBA00022618"/>
    </source>
</evidence>
<feature type="compositionally biased region" description="Basic and acidic residues" evidence="3">
    <location>
        <begin position="919"/>
        <end position="951"/>
    </location>
</feature>
<feature type="compositionally biased region" description="Low complexity" evidence="3">
    <location>
        <begin position="865"/>
        <end position="881"/>
    </location>
</feature>
<feature type="compositionally biased region" description="Low complexity" evidence="3">
    <location>
        <begin position="650"/>
        <end position="667"/>
    </location>
</feature>
<feature type="compositionally biased region" description="Basic and acidic residues" evidence="3">
    <location>
        <begin position="700"/>
        <end position="720"/>
    </location>
</feature>
<evidence type="ECO:0000313" key="6">
    <source>
        <dbReference type="Proteomes" id="UP000663846"/>
    </source>
</evidence>
<feature type="region of interest" description="Disordered" evidence="3">
    <location>
        <begin position="526"/>
        <end position="593"/>
    </location>
</feature>
<feature type="region of interest" description="Disordered" evidence="3">
    <location>
        <begin position="1061"/>
        <end position="1088"/>
    </location>
</feature>
<feature type="compositionally biased region" description="Basic and acidic residues" evidence="3">
    <location>
        <begin position="1200"/>
        <end position="1214"/>
    </location>
</feature>
<feature type="compositionally biased region" description="Polar residues" evidence="3">
    <location>
        <begin position="107"/>
        <end position="129"/>
    </location>
</feature>
<feature type="region of interest" description="Disordered" evidence="3">
    <location>
        <begin position="1"/>
        <end position="507"/>
    </location>
</feature>
<feature type="compositionally biased region" description="Basic and acidic residues" evidence="3">
    <location>
        <begin position="738"/>
        <end position="752"/>
    </location>
</feature>
<feature type="compositionally biased region" description="Low complexity" evidence="3">
    <location>
        <begin position="1910"/>
        <end position="1933"/>
    </location>
</feature>
<dbReference type="Proteomes" id="UP000663846">
    <property type="component" value="Unassembled WGS sequence"/>
</dbReference>
<name>A0A8H2WGV6_9AGAM</name>
<feature type="compositionally biased region" description="Low complexity" evidence="3">
    <location>
        <begin position="13"/>
        <end position="26"/>
    </location>
</feature>
<dbReference type="EMBL" id="CAJMWS010000234">
    <property type="protein sequence ID" value="CAE6384495.1"/>
    <property type="molecule type" value="Genomic_DNA"/>
</dbReference>
<feature type="region of interest" description="Disordered" evidence="3">
    <location>
        <begin position="1871"/>
        <end position="1997"/>
    </location>
</feature>
<keyword evidence="1" id="KW-0132">Cell division</keyword>
<dbReference type="PANTHER" id="PTHR36100">
    <property type="entry name" value="BUD SITE SELECTION PROTEIN 4"/>
    <property type="match status" value="1"/>
</dbReference>
<accession>A0A8H2WGV6</accession>
<feature type="compositionally biased region" description="Pro residues" evidence="3">
    <location>
        <begin position="1972"/>
        <end position="1997"/>
    </location>
</feature>
<feature type="compositionally biased region" description="Polar residues" evidence="3">
    <location>
        <begin position="142"/>
        <end position="151"/>
    </location>
</feature>
<feature type="region of interest" description="Disordered" evidence="3">
    <location>
        <begin position="1105"/>
        <end position="1363"/>
    </location>
</feature>
<feature type="compositionally biased region" description="Polar residues" evidence="3">
    <location>
        <begin position="442"/>
        <end position="467"/>
    </location>
</feature>
<dbReference type="SMART" id="SM00233">
    <property type="entry name" value="PH"/>
    <property type="match status" value="1"/>
</dbReference>
<evidence type="ECO:0000256" key="2">
    <source>
        <dbReference type="ARBA" id="ARBA00023306"/>
    </source>
</evidence>
<feature type="compositionally biased region" description="Polar residues" evidence="3">
    <location>
        <begin position="764"/>
        <end position="778"/>
    </location>
</feature>
<proteinExistence type="predicted"/>
<feature type="compositionally biased region" description="Polar residues" evidence="3">
    <location>
        <begin position="1"/>
        <end position="12"/>
    </location>
</feature>
<feature type="compositionally biased region" description="Acidic residues" evidence="3">
    <location>
        <begin position="528"/>
        <end position="543"/>
    </location>
</feature>
<feature type="compositionally biased region" description="Basic and acidic residues" evidence="3">
    <location>
        <begin position="817"/>
        <end position="844"/>
    </location>
</feature>
<reference evidence="5" key="1">
    <citation type="submission" date="2021-01" db="EMBL/GenBank/DDBJ databases">
        <authorList>
            <person name="Kaushik A."/>
        </authorList>
    </citation>
    <scope>NUCLEOTIDE SEQUENCE</scope>
    <source>
        <strain evidence="5">AG1-1C</strain>
    </source>
</reference>
<feature type="compositionally biased region" description="Basic and acidic residues" evidence="3">
    <location>
        <begin position="544"/>
        <end position="556"/>
    </location>
</feature>
<dbReference type="InterPro" id="IPR001849">
    <property type="entry name" value="PH_domain"/>
</dbReference>
<feature type="domain" description="PH" evidence="4">
    <location>
        <begin position="1733"/>
        <end position="1847"/>
    </location>
</feature>
<feature type="compositionally biased region" description="Low complexity" evidence="3">
    <location>
        <begin position="408"/>
        <end position="431"/>
    </location>
</feature>
<dbReference type="InterPro" id="IPR011993">
    <property type="entry name" value="PH-like_dom_sf"/>
</dbReference>
<feature type="region of interest" description="Disordered" evidence="3">
    <location>
        <begin position="1786"/>
        <end position="1805"/>
    </location>
</feature>
<feature type="compositionally biased region" description="Pro residues" evidence="3">
    <location>
        <begin position="260"/>
        <end position="284"/>
    </location>
</feature>
<feature type="compositionally biased region" description="Basic and acidic residues" evidence="3">
    <location>
        <begin position="1126"/>
        <end position="1137"/>
    </location>
</feature>